<dbReference type="GO" id="GO:0048038">
    <property type="term" value="F:quinone binding"/>
    <property type="evidence" value="ECO:0007669"/>
    <property type="project" value="UniProtKB-KW"/>
</dbReference>
<comment type="function">
    <text evidence="18">NDH-1 shuttles electrons from NADH, via FMN and iron-sulfur (Fe-S) centers, to quinones in the respiratory chain. The immediate electron acceptor for the enzyme in this species is believed to be ubiquinone. Couples the redox reaction to proton translocation (for every two electrons transferred, four hydrogen ions are translocated across the cytoplasmic membrane), and thus conserves the redox energy in a proton gradient.</text>
</comment>
<evidence type="ECO:0000313" key="21">
    <source>
        <dbReference type="EMBL" id="EFI33897.1"/>
    </source>
</evidence>
<dbReference type="GO" id="GO:0005886">
    <property type="term" value="C:plasma membrane"/>
    <property type="evidence" value="ECO:0007669"/>
    <property type="project" value="UniProtKB-SubCell"/>
</dbReference>
<evidence type="ECO:0000259" key="20">
    <source>
        <dbReference type="Pfam" id="PF01058"/>
    </source>
</evidence>
<dbReference type="GO" id="GO:0009060">
    <property type="term" value="P:aerobic respiration"/>
    <property type="evidence" value="ECO:0007669"/>
    <property type="project" value="TreeGrafter"/>
</dbReference>
<comment type="catalytic activity">
    <reaction evidence="17 18">
        <text>a quinone + NADH + 5 H(+)(in) = a quinol + NAD(+) + 4 H(+)(out)</text>
        <dbReference type="Rhea" id="RHEA:57888"/>
        <dbReference type="ChEBI" id="CHEBI:15378"/>
        <dbReference type="ChEBI" id="CHEBI:24646"/>
        <dbReference type="ChEBI" id="CHEBI:57540"/>
        <dbReference type="ChEBI" id="CHEBI:57945"/>
        <dbReference type="ChEBI" id="CHEBI:132124"/>
    </reaction>
</comment>
<evidence type="ECO:0000256" key="15">
    <source>
        <dbReference type="ARBA" id="ARBA00023136"/>
    </source>
</evidence>
<dbReference type="eggNOG" id="COG0377">
    <property type="taxonomic scope" value="Bacteria"/>
</dbReference>
<comment type="cofactor">
    <cofactor evidence="18">
        <name>[4Fe-4S] cluster</name>
        <dbReference type="ChEBI" id="CHEBI:49883"/>
    </cofactor>
    <text evidence="18">Binds 1 [4Fe-4S] cluster.</text>
</comment>
<evidence type="ECO:0000256" key="1">
    <source>
        <dbReference type="ARBA" id="ARBA00004515"/>
    </source>
</evidence>
<comment type="similarity">
    <text evidence="2">In the N-terminal section; belongs to the complex I 20 kDa subunit family.</text>
</comment>
<comment type="subcellular location">
    <subcellularLocation>
        <location evidence="1">Cell inner membrane</location>
        <topology evidence="1">Peripheral membrane protein</topology>
        <orientation evidence="1">Cytoplasmic side</orientation>
    </subcellularLocation>
    <subcellularLocation>
        <location evidence="18">Cell membrane</location>
        <topology evidence="18">Peripheral membrane protein</topology>
        <orientation evidence="18">Cytoplasmic side</orientation>
    </subcellularLocation>
</comment>
<dbReference type="InterPro" id="IPR006137">
    <property type="entry name" value="NADH_UbQ_OxRdtase-like_20kDa"/>
</dbReference>
<dbReference type="RefSeq" id="WP_008871246.1">
    <property type="nucleotide sequence ID" value="NZ_ACJN02000003.1"/>
</dbReference>
<keyword evidence="7 18" id="KW-1003">Cell membrane</keyword>
<sequence>MAQENQTLTHAYADTSYDEPIIDHAPVQKILNICRAMSLWPMTFGLACCAIEMMGFGMARFDSARFGAEVFRPSPRQSDLMIVAGTVNKKLSPLVTMLYEQMPSPKWVIAMGNCAISGGPFVYKNQYGIVEGVDRIIPVDVYVPGCPPRPEGLLEGLFQVQKKITGRRWWPVPETATKSEQW</sequence>
<feature type="domain" description="NADH:ubiquinone oxidoreductase-like 20kDa subunit" evidence="20">
    <location>
        <begin position="48"/>
        <end position="159"/>
    </location>
</feature>
<evidence type="ECO:0000256" key="13">
    <source>
        <dbReference type="ARBA" id="ARBA00023014"/>
    </source>
</evidence>
<organism evidence="21 22">
    <name type="scientific">Desulfonatronospira thiodismutans ASO3-1</name>
    <dbReference type="NCBI Taxonomy" id="555779"/>
    <lineage>
        <taxon>Bacteria</taxon>
        <taxon>Pseudomonadati</taxon>
        <taxon>Thermodesulfobacteriota</taxon>
        <taxon>Desulfovibrionia</taxon>
        <taxon>Desulfovibrionales</taxon>
        <taxon>Desulfonatronovibrionaceae</taxon>
        <taxon>Desulfonatronospira</taxon>
    </lineage>
</organism>
<proteinExistence type="inferred from homology"/>
<evidence type="ECO:0000256" key="10">
    <source>
        <dbReference type="ARBA" id="ARBA00022723"/>
    </source>
</evidence>
<evidence type="ECO:0000256" key="6">
    <source>
        <dbReference type="ARBA" id="ARBA00022448"/>
    </source>
</evidence>
<feature type="binding site" evidence="18">
    <location>
        <position position="49"/>
    </location>
    <ligand>
        <name>[4Fe-4S] cluster</name>
        <dbReference type="ChEBI" id="CHEBI:49883"/>
    </ligand>
</feature>
<dbReference type="Pfam" id="PF01058">
    <property type="entry name" value="Oxidored_q6"/>
    <property type="match status" value="1"/>
</dbReference>
<dbReference type="PANTHER" id="PTHR11995:SF33">
    <property type="entry name" value="NADH-QUINONE OXIDOREDUCTASE SUBUNIT B 2"/>
    <property type="match status" value="1"/>
</dbReference>
<accession>D6ST81</accession>
<dbReference type="GO" id="GO:0008137">
    <property type="term" value="F:NADH dehydrogenase (ubiquinone) activity"/>
    <property type="evidence" value="ECO:0007669"/>
    <property type="project" value="InterPro"/>
</dbReference>
<keyword evidence="12 18" id="KW-0408">Iron</keyword>
<evidence type="ECO:0000256" key="3">
    <source>
        <dbReference type="ARBA" id="ARBA00008265"/>
    </source>
</evidence>
<dbReference type="NCBIfam" id="TIGR01957">
    <property type="entry name" value="nuoB_fam"/>
    <property type="match status" value="1"/>
</dbReference>
<keyword evidence="14 18" id="KW-0520">NAD</keyword>
<evidence type="ECO:0000256" key="14">
    <source>
        <dbReference type="ARBA" id="ARBA00023027"/>
    </source>
</evidence>
<keyword evidence="22" id="KW-1185">Reference proteome</keyword>
<evidence type="ECO:0000256" key="9">
    <source>
        <dbReference type="ARBA" id="ARBA00022719"/>
    </source>
</evidence>
<name>D6ST81_9BACT</name>
<dbReference type="AlphaFoldDB" id="D6ST81"/>
<dbReference type="GO" id="GO:0005506">
    <property type="term" value="F:iron ion binding"/>
    <property type="evidence" value="ECO:0007669"/>
    <property type="project" value="UniProtKB-UniRule"/>
</dbReference>
<evidence type="ECO:0000256" key="7">
    <source>
        <dbReference type="ARBA" id="ARBA00022475"/>
    </source>
</evidence>
<comment type="similarity">
    <text evidence="5">In the C-terminal section; belongs to the complex I 49 kDa subunit family.</text>
</comment>
<dbReference type="HAMAP" id="MF_01356">
    <property type="entry name" value="NDH1_NuoB"/>
    <property type="match status" value="1"/>
</dbReference>
<protein>
    <recommendedName>
        <fullName evidence="18">NADH-quinone oxidoreductase subunit B</fullName>
        <ecNumber evidence="18">7.1.1.-</ecNumber>
    </recommendedName>
    <alternativeName>
        <fullName evidence="18">NADH dehydrogenase I subunit B</fullName>
    </alternativeName>
    <alternativeName>
        <fullName evidence="18">NDH-1 subunit B</fullName>
    </alternativeName>
</protein>
<keyword evidence="9 18" id="KW-0874">Quinone</keyword>
<keyword evidence="6 18" id="KW-0813">Transport</keyword>
<keyword evidence="21" id="KW-0560">Oxidoreductase</keyword>
<evidence type="ECO:0000256" key="17">
    <source>
        <dbReference type="ARBA" id="ARBA00047712"/>
    </source>
</evidence>
<keyword evidence="11 18" id="KW-1278">Translocase</keyword>
<comment type="similarity">
    <text evidence="4 18 19">Belongs to the complex I 20 kDa subunit family.</text>
</comment>
<evidence type="ECO:0000256" key="12">
    <source>
        <dbReference type="ARBA" id="ARBA00023004"/>
    </source>
</evidence>
<dbReference type="GO" id="GO:0051539">
    <property type="term" value="F:4 iron, 4 sulfur cluster binding"/>
    <property type="evidence" value="ECO:0007669"/>
    <property type="project" value="UniProtKB-KW"/>
</dbReference>
<dbReference type="Proteomes" id="UP000005496">
    <property type="component" value="Unassembled WGS sequence"/>
</dbReference>
<comment type="similarity">
    <text evidence="3">In the central section; belongs to the complex I 30 kDa subunit family.</text>
</comment>
<keyword evidence="18" id="KW-0830">Ubiquinone</keyword>
<dbReference type="GO" id="GO:0050136">
    <property type="term" value="F:NADH dehydrogenase (quinone) (non-electrogenic) activity"/>
    <property type="evidence" value="ECO:0007669"/>
    <property type="project" value="UniProtKB-UniRule"/>
</dbReference>
<dbReference type="EC" id="7.1.1.-" evidence="18"/>
<gene>
    <name evidence="18" type="primary">nuoB</name>
    <name evidence="21" type="ORF">Dthio_PD1236</name>
</gene>
<reference evidence="21" key="1">
    <citation type="submission" date="2010-05" db="EMBL/GenBank/DDBJ databases">
        <title>The draft genome of Desulfonatronospira thiodismutans ASO3-1.</title>
        <authorList>
            <consortium name="US DOE Joint Genome Institute (JGI-PGF)"/>
            <person name="Lucas S."/>
            <person name="Copeland A."/>
            <person name="Lapidus A."/>
            <person name="Cheng J.-F."/>
            <person name="Bruce D."/>
            <person name="Goodwin L."/>
            <person name="Pitluck S."/>
            <person name="Chertkov O."/>
            <person name="Brettin T."/>
            <person name="Detter J.C."/>
            <person name="Han C."/>
            <person name="Land M.L."/>
            <person name="Hauser L."/>
            <person name="Kyrpides N."/>
            <person name="Mikhailova N."/>
            <person name="Muyzer G."/>
            <person name="Woyke T."/>
        </authorList>
    </citation>
    <scope>NUCLEOTIDE SEQUENCE [LARGE SCALE GENOMIC DNA]</scope>
    <source>
        <strain evidence="21">ASO3-1</strain>
    </source>
</reference>
<feature type="binding site" evidence="18">
    <location>
        <position position="114"/>
    </location>
    <ligand>
        <name>[4Fe-4S] cluster</name>
        <dbReference type="ChEBI" id="CHEBI:49883"/>
    </ligand>
</feature>
<evidence type="ECO:0000256" key="11">
    <source>
        <dbReference type="ARBA" id="ARBA00022967"/>
    </source>
</evidence>
<feature type="binding site" evidence="18">
    <location>
        <position position="48"/>
    </location>
    <ligand>
        <name>[4Fe-4S] cluster</name>
        <dbReference type="ChEBI" id="CHEBI:49883"/>
    </ligand>
</feature>
<dbReference type="SUPFAM" id="SSF56770">
    <property type="entry name" value="HydA/Nqo6-like"/>
    <property type="match status" value="1"/>
</dbReference>
<dbReference type="EMBL" id="ACJN02000003">
    <property type="protein sequence ID" value="EFI33897.1"/>
    <property type="molecule type" value="Genomic_DNA"/>
</dbReference>
<dbReference type="OrthoDB" id="9786737at2"/>
<dbReference type="Gene3D" id="3.40.50.12280">
    <property type="match status" value="1"/>
</dbReference>
<comment type="subunit">
    <text evidence="16">NDH-1 is composed of about 13 different subunits. Subunits NuoBCD, E, F, and G constitute the peripheral sector of the complex.</text>
</comment>
<evidence type="ECO:0000256" key="2">
    <source>
        <dbReference type="ARBA" id="ARBA00006408"/>
    </source>
</evidence>
<evidence type="ECO:0000313" key="22">
    <source>
        <dbReference type="Proteomes" id="UP000005496"/>
    </source>
</evidence>
<dbReference type="InterPro" id="IPR006138">
    <property type="entry name" value="NADH_UQ_OxRdtase_20Kd_su"/>
</dbReference>
<comment type="caution">
    <text evidence="21">The sequence shown here is derived from an EMBL/GenBank/DDBJ whole genome shotgun (WGS) entry which is preliminary data.</text>
</comment>
<keyword evidence="10 18" id="KW-0479">Metal-binding</keyword>
<evidence type="ECO:0000256" key="8">
    <source>
        <dbReference type="ARBA" id="ARBA00022485"/>
    </source>
</evidence>
<comment type="subunit">
    <text evidence="18">NDH-1 is composed of 14 different subunits. Subunits NuoB, C, D, E, F, and G constitute the peripheral sector of the complex.</text>
</comment>
<feature type="binding site" evidence="18">
    <location>
        <position position="146"/>
    </location>
    <ligand>
        <name>[4Fe-4S] cluster</name>
        <dbReference type="ChEBI" id="CHEBI:49883"/>
    </ligand>
</feature>
<keyword evidence="13 18" id="KW-0411">Iron-sulfur</keyword>
<dbReference type="NCBIfam" id="NF005012">
    <property type="entry name" value="PRK06411.1"/>
    <property type="match status" value="1"/>
</dbReference>
<dbReference type="FunFam" id="3.40.50.12280:FF:000002">
    <property type="entry name" value="NADH-quinone oxidoreductase subunit B"/>
    <property type="match status" value="1"/>
</dbReference>
<evidence type="ECO:0000256" key="16">
    <source>
        <dbReference type="ARBA" id="ARBA00025957"/>
    </source>
</evidence>
<evidence type="ECO:0000256" key="5">
    <source>
        <dbReference type="ARBA" id="ARBA00010019"/>
    </source>
</evidence>
<evidence type="ECO:0000256" key="18">
    <source>
        <dbReference type="HAMAP-Rule" id="MF_01356"/>
    </source>
</evidence>
<keyword evidence="8 18" id="KW-0004">4Fe-4S</keyword>
<dbReference type="GO" id="GO:0045271">
    <property type="term" value="C:respiratory chain complex I"/>
    <property type="evidence" value="ECO:0007669"/>
    <property type="project" value="TreeGrafter"/>
</dbReference>
<evidence type="ECO:0000256" key="4">
    <source>
        <dbReference type="ARBA" id="ARBA00009173"/>
    </source>
</evidence>
<dbReference type="PROSITE" id="PS01150">
    <property type="entry name" value="COMPLEX1_20K"/>
    <property type="match status" value="1"/>
</dbReference>
<dbReference type="GO" id="GO:0015990">
    <property type="term" value="P:electron transport coupled proton transport"/>
    <property type="evidence" value="ECO:0007669"/>
    <property type="project" value="TreeGrafter"/>
</dbReference>
<evidence type="ECO:0000256" key="19">
    <source>
        <dbReference type="RuleBase" id="RU004464"/>
    </source>
</evidence>
<keyword evidence="15 18" id="KW-0472">Membrane</keyword>
<dbReference type="PANTHER" id="PTHR11995">
    <property type="entry name" value="NADH DEHYDROGENASE"/>
    <property type="match status" value="1"/>
</dbReference>